<comment type="caution">
    <text evidence="2">The sequence shown here is derived from an EMBL/GenBank/DDBJ whole genome shotgun (WGS) entry which is preliminary data.</text>
</comment>
<evidence type="ECO:0000313" key="3">
    <source>
        <dbReference type="Proteomes" id="UP000290545"/>
    </source>
</evidence>
<dbReference type="Pfam" id="PF11551">
    <property type="entry name" value="Omp28"/>
    <property type="match status" value="1"/>
</dbReference>
<dbReference type="RefSeq" id="WP_129003747.1">
    <property type="nucleotide sequence ID" value="NZ_SDHZ01000002.1"/>
</dbReference>
<dbReference type="SUPFAM" id="SSF52833">
    <property type="entry name" value="Thioredoxin-like"/>
    <property type="match status" value="1"/>
</dbReference>
<proteinExistence type="predicted"/>
<evidence type="ECO:0000256" key="1">
    <source>
        <dbReference type="SAM" id="SignalP"/>
    </source>
</evidence>
<evidence type="ECO:0000313" key="2">
    <source>
        <dbReference type="EMBL" id="RXK82934.1"/>
    </source>
</evidence>
<dbReference type="AlphaFoldDB" id="A0A4V1M9U9"/>
<gene>
    <name evidence="2" type="ORF">ESB13_12460</name>
</gene>
<reference evidence="2 3" key="1">
    <citation type="submission" date="2019-01" db="EMBL/GenBank/DDBJ databases">
        <title>Filimonas sp. strain TTM-71.</title>
        <authorList>
            <person name="Chen W.-M."/>
        </authorList>
    </citation>
    <scope>NUCLEOTIDE SEQUENCE [LARGE SCALE GENOMIC DNA]</scope>
    <source>
        <strain evidence="2 3">TTM-71</strain>
    </source>
</reference>
<dbReference type="OrthoDB" id="1081990at2"/>
<sequence>MKRTLFSSMFACCLVAMLLSCSKGSGGSSGGGEVDPPVNPPVAKDSIYVTLSKDIVEKNGFDFVAIRIKDKAGKDITSVARFYIDGISTVDSIFIPTTVKDVKITAKRGDLPSNEVTLRVKDGGTSPYTQKVLVEDYTGTWCQYCPRAARILEAYIAKKPNCITVGIHGGGGSDPFYFTHADNLCNAYGINSFPWALVNHGSKWNEETSVLDAQFTNKWPPLGIAIQSTVSGTAITGKVKVKYATASNIPMKVMIMLVEDGLVYPQVNAYNNPNSTTNPYYGPNPIPDFVHANVLRQIGVADIYNGDAIPLDAQVKNNEWTKDFTFSTTGKTATNNAYNINVAKSRIVAYVIYGSNQFNLIGTANVQIANVGETKNYD</sequence>
<name>A0A4V1M9U9_9BACT</name>
<feature type="signal peptide" evidence="1">
    <location>
        <begin position="1"/>
        <end position="22"/>
    </location>
</feature>
<dbReference type="Proteomes" id="UP000290545">
    <property type="component" value="Unassembled WGS sequence"/>
</dbReference>
<feature type="chain" id="PRO_5020735201" evidence="1">
    <location>
        <begin position="23"/>
        <end position="378"/>
    </location>
</feature>
<accession>A0A4V1M9U9</accession>
<organism evidence="2 3">
    <name type="scientific">Filimonas effusa</name>
    <dbReference type="NCBI Taxonomy" id="2508721"/>
    <lineage>
        <taxon>Bacteria</taxon>
        <taxon>Pseudomonadati</taxon>
        <taxon>Bacteroidota</taxon>
        <taxon>Chitinophagia</taxon>
        <taxon>Chitinophagales</taxon>
        <taxon>Chitinophagaceae</taxon>
        <taxon>Filimonas</taxon>
    </lineage>
</organism>
<dbReference type="PROSITE" id="PS51257">
    <property type="entry name" value="PROKAR_LIPOPROTEIN"/>
    <property type="match status" value="1"/>
</dbReference>
<dbReference type="InterPro" id="IPR036249">
    <property type="entry name" value="Thioredoxin-like_sf"/>
</dbReference>
<keyword evidence="3" id="KW-1185">Reference proteome</keyword>
<dbReference type="InterPro" id="IPR021615">
    <property type="entry name" value="Omp28"/>
</dbReference>
<dbReference type="InterPro" id="IPR013783">
    <property type="entry name" value="Ig-like_fold"/>
</dbReference>
<protein>
    <submittedName>
        <fullName evidence="2">Omp28-related outer membrane protein</fullName>
    </submittedName>
</protein>
<dbReference type="Gene3D" id="3.40.30.10">
    <property type="entry name" value="Glutaredoxin"/>
    <property type="match status" value="1"/>
</dbReference>
<keyword evidence="1" id="KW-0732">Signal</keyword>
<dbReference type="Gene3D" id="2.60.40.10">
    <property type="entry name" value="Immunoglobulins"/>
    <property type="match status" value="1"/>
</dbReference>
<dbReference type="EMBL" id="SDHZ01000002">
    <property type="protein sequence ID" value="RXK82934.1"/>
    <property type="molecule type" value="Genomic_DNA"/>
</dbReference>